<name>A0A075I2H6_9ARCH</name>
<accession>A0A075I2H6</accession>
<dbReference type="SUPFAM" id="SSF75011">
    <property type="entry name" value="3-carboxy-cis,cis-mucoante lactonizing enzyme"/>
    <property type="match status" value="1"/>
</dbReference>
<dbReference type="Gene3D" id="2.160.20.80">
    <property type="entry name" value="E3 ubiquitin-protein ligase SopA"/>
    <property type="match status" value="2"/>
</dbReference>
<reference evidence="2" key="1">
    <citation type="journal article" date="2014" name="Genome Biol. Evol.">
        <title>Pangenome evidence for extensive interdomain horizontal transfer affecting lineage core and shell genes in uncultured planktonic thaumarchaeota and euryarchaeota.</title>
        <authorList>
            <person name="Deschamps P."/>
            <person name="Zivanovic Y."/>
            <person name="Moreira D."/>
            <person name="Rodriguez-Valera F."/>
            <person name="Lopez-Garcia P."/>
        </authorList>
    </citation>
    <scope>NUCLEOTIDE SEQUENCE</scope>
</reference>
<dbReference type="InterPro" id="IPR011042">
    <property type="entry name" value="6-blade_b-propeller_TolB-like"/>
</dbReference>
<dbReference type="CDD" id="cd05819">
    <property type="entry name" value="NHL"/>
    <property type="match status" value="1"/>
</dbReference>
<keyword evidence="1" id="KW-0677">Repeat</keyword>
<dbReference type="PROSITE" id="PS51125">
    <property type="entry name" value="NHL"/>
    <property type="match status" value="1"/>
</dbReference>
<dbReference type="Pfam" id="PF17170">
    <property type="entry name" value="DUF5128"/>
    <property type="match status" value="1"/>
</dbReference>
<dbReference type="EMBL" id="KF901158">
    <property type="protein sequence ID" value="AIF20208.1"/>
    <property type="molecule type" value="Genomic_DNA"/>
</dbReference>
<organism evidence="2">
    <name type="scientific">uncultured marine thaumarchaeote KM3_88_G03</name>
    <dbReference type="NCBI Taxonomy" id="1456337"/>
    <lineage>
        <taxon>Archaea</taxon>
        <taxon>Nitrososphaerota</taxon>
        <taxon>environmental samples</taxon>
    </lineage>
</organism>
<dbReference type="Pfam" id="PF00805">
    <property type="entry name" value="Pentapeptide"/>
    <property type="match status" value="2"/>
</dbReference>
<proteinExistence type="predicted"/>
<sequence length="702" mass="80384">MKYTLLFVLMTSLVGVFMIPNAFAENVPDWIKNNAGWWATDQIDDSTFLQGIQFLIKEGIMIIPPTETSESSQSQEVPAWVKNNAGWWATDAISETEFLNAIQFLIEFGLISISNYNCNQNDDLDRNGIPDIIEETPVLSGMPTDQHYNEISKTFENKNWSNCYFPKDLSFYKFYNTDLSYSDFSDAKLFNTLFDQSNLLGADFSNTNLQGSVFFASDLSHTNFENADFSTDNWEEPFLIFTYEIHKDRFDQNLEPLVTTTFSCYYNPCQYHRMFHSGFDNKFYTQTFGENLIPLNIKLVDLIADESDRRSIWRYHTAFVDSSITETIFTGSDLSYAKFLELDINNVDFTDADLSNAKFSKVNLNNVKPADNLPNGFIDAGGLLYPPNTELNIAGQDISDKKFTTLDDLDGDNFNIMFDHALDYPPINWSMGMTIYDEKLYVADTDNHRIIVYDLKNYEKLLTFTSPIQNHCDSTHNWTAATDCTTDMRNLPTSIEIIDEKIFVAYGFQDEIQVFDLDGNYLWKFGSSGTQAGEFNMPHRLSAVNNELFVADSENHRIQVFDTDGNFLRQFGTHGDYVGQLNHPIDVHAYDSQIFVADSARASILVFDLNGKFMREFEVNQNVSDISTPYGVFVYDNLIFVSDVGDFSVKVFDLDGNLVKKFGQHGDRYGEFKFPLYTVTDGKKIFVSDAYNYRIQIFNITP</sequence>
<dbReference type="InterPro" id="IPR050952">
    <property type="entry name" value="TRIM-NHL_E3_ligases"/>
</dbReference>
<gene>
    <name evidence="2" type="primary">TRIM71</name>
</gene>
<dbReference type="GO" id="GO:0008270">
    <property type="term" value="F:zinc ion binding"/>
    <property type="evidence" value="ECO:0007669"/>
    <property type="project" value="UniProtKB-KW"/>
</dbReference>
<dbReference type="SUPFAM" id="SSF141571">
    <property type="entry name" value="Pentapeptide repeat-like"/>
    <property type="match status" value="1"/>
</dbReference>
<dbReference type="Gene3D" id="2.120.10.30">
    <property type="entry name" value="TolB, C-terminal domain"/>
    <property type="match status" value="3"/>
</dbReference>
<dbReference type="AlphaFoldDB" id="A0A075I2H6"/>
<evidence type="ECO:0000256" key="1">
    <source>
        <dbReference type="ARBA" id="ARBA00022737"/>
    </source>
</evidence>
<dbReference type="PANTHER" id="PTHR24104">
    <property type="entry name" value="E3 UBIQUITIN-PROTEIN LIGASE NHLRC1-RELATED"/>
    <property type="match status" value="1"/>
</dbReference>
<dbReference type="PANTHER" id="PTHR24104:SF25">
    <property type="entry name" value="PROTEIN LIN-41"/>
    <property type="match status" value="1"/>
</dbReference>
<dbReference type="InterPro" id="IPR001258">
    <property type="entry name" value="NHL_repeat"/>
</dbReference>
<protein>
    <submittedName>
        <fullName evidence="2">Tripartite motif-containing protein 71 (TRIM71)</fullName>
    </submittedName>
</protein>
<evidence type="ECO:0000313" key="2">
    <source>
        <dbReference type="EMBL" id="AIF20208.1"/>
    </source>
</evidence>
<dbReference type="InterPro" id="IPR001646">
    <property type="entry name" value="5peptide_repeat"/>
</dbReference>